<dbReference type="InterPro" id="IPR003593">
    <property type="entry name" value="AAA+_ATPase"/>
</dbReference>
<organism evidence="8 9">
    <name type="scientific">Candidatus Fimisoma avicola</name>
    <dbReference type="NCBI Taxonomy" id="2840826"/>
    <lineage>
        <taxon>Bacteria</taxon>
        <taxon>Bacillati</taxon>
        <taxon>Bacillota</taxon>
        <taxon>Clostridia</taxon>
        <taxon>Eubacteriales</taxon>
        <taxon>Candidatus Fimisoma</taxon>
    </lineage>
</organism>
<dbReference type="NCBIfam" id="TIGR00229">
    <property type="entry name" value="sensory_box"/>
    <property type="match status" value="1"/>
</dbReference>
<evidence type="ECO:0000313" key="8">
    <source>
        <dbReference type="EMBL" id="HIU27026.1"/>
    </source>
</evidence>
<dbReference type="InterPro" id="IPR002197">
    <property type="entry name" value="HTH_Fis"/>
</dbReference>
<dbReference type="Gene3D" id="1.10.8.60">
    <property type="match status" value="1"/>
</dbReference>
<proteinExistence type="predicted"/>
<reference evidence="8" key="1">
    <citation type="submission" date="2020-10" db="EMBL/GenBank/DDBJ databases">
        <authorList>
            <person name="Gilroy R."/>
        </authorList>
    </citation>
    <scope>NUCLEOTIDE SEQUENCE</scope>
    <source>
        <strain evidence="8">11300</strain>
    </source>
</reference>
<dbReference type="Pfam" id="PF25601">
    <property type="entry name" value="AAA_lid_14"/>
    <property type="match status" value="1"/>
</dbReference>
<dbReference type="InterPro" id="IPR058031">
    <property type="entry name" value="AAA_lid_NorR"/>
</dbReference>
<dbReference type="AlphaFoldDB" id="A0A9D1I2M0"/>
<keyword evidence="4" id="KW-0238">DNA-binding</keyword>
<dbReference type="GO" id="GO:0005524">
    <property type="term" value="F:ATP binding"/>
    <property type="evidence" value="ECO:0007669"/>
    <property type="project" value="UniProtKB-KW"/>
</dbReference>
<keyword evidence="1" id="KW-0547">Nucleotide-binding</keyword>
<gene>
    <name evidence="8" type="ORF">IAD16_01430</name>
</gene>
<dbReference type="CDD" id="cd00009">
    <property type="entry name" value="AAA"/>
    <property type="match status" value="1"/>
</dbReference>
<dbReference type="Gene3D" id="1.10.10.60">
    <property type="entry name" value="Homeodomain-like"/>
    <property type="match status" value="1"/>
</dbReference>
<reference evidence="8" key="2">
    <citation type="journal article" date="2021" name="PeerJ">
        <title>Extensive microbial diversity within the chicken gut microbiome revealed by metagenomics and culture.</title>
        <authorList>
            <person name="Gilroy R."/>
            <person name="Ravi A."/>
            <person name="Getino M."/>
            <person name="Pursley I."/>
            <person name="Horton D.L."/>
            <person name="Alikhan N.F."/>
            <person name="Baker D."/>
            <person name="Gharbi K."/>
            <person name="Hall N."/>
            <person name="Watson M."/>
            <person name="Adriaenssens E.M."/>
            <person name="Foster-Nyarko E."/>
            <person name="Jarju S."/>
            <person name="Secka A."/>
            <person name="Antonio M."/>
            <person name="Oren A."/>
            <person name="Chaudhuri R.R."/>
            <person name="La Ragione R."/>
            <person name="Hildebrand F."/>
            <person name="Pallen M.J."/>
        </authorList>
    </citation>
    <scope>NUCLEOTIDE SEQUENCE</scope>
    <source>
        <strain evidence="8">11300</strain>
    </source>
</reference>
<dbReference type="Pfam" id="PF00158">
    <property type="entry name" value="Sigma54_activat"/>
    <property type="match status" value="1"/>
</dbReference>
<dbReference type="PROSITE" id="PS00675">
    <property type="entry name" value="SIGMA54_INTERACT_1"/>
    <property type="match status" value="1"/>
</dbReference>
<evidence type="ECO:0000259" key="7">
    <source>
        <dbReference type="PROSITE" id="PS50112"/>
    </source>
</evidence>
<evidence type="ECO:0000256" key="5">
    <source>
        <dbReference type="ARBA" id="ARBA00023163"/>
    </source>
</evidence>
<dbReference type="GO" id="GO:0006355">
    <property type="term" value="P:regulation of DNA-templated transcription"/>
    <property type="evidence" value="ECO:0007669"/>
    <property type="project" value="InterPro"/>
</dbReference>
<accession>A0A9D1I2M0</accession>
<dbReference type="SUPFAM" id="SSF55785">
    <property type="entry name" value="PYP-like sensor domain (PAS domain)"/>
    <property type="match status" value="1"/>
</dbReference>
<dbReference type="EMBL" id="DVMO01000022">
    <property type="protein sequence ID" value="HIU27026.1"/>
    <property type="molecule type" value="Genomic_DNA"/>
</dbReference>
<protein>
    <submittedName>
        <fullName evidence="8">Sigma 54-interacting transcriptional regulator</fullName>
    </submittedName>
</protein>
<dbReference type="SMART" id="SM00382">
    <property type="entry name" value="AAA"/>
    <property type="match status" value="1"/>
</dbReference>
<dbReference type="InterPro" id="IPR025944">
    <property type="entry name" value="Sigma_54_int_dom_CS"/>
</dbReference>
<dbReference type="SUPFAM" id="SSF52540">
    <property type="entry name" value="P-loop containing nucleoside triphosphate hydrolases"/>
    <property type="match status" value="1"/>
</dbReference>
<keyword evidence="2" id="KW-0067">ATP-binding</keyword>
<dbReference type="PROSITE" id="PS50112">
    <property type="entry name" value="PAS"/>
    <property type="match status" value="1"/>
</dbReference>
<dbReference type="PANTHER" id="PTHR32071">
    <property type="entry name" value="TRANSCRIPTIONAL REGULATORY PROTEIN"/>
    <property type="match status" value="1"/>
</dbReference>
<dbReference type="Pfam" id="PF00989">
    <property type="entry name" value="PAS"/>
    <property type="match status" value="1"/>
</dbReference>
<dbReference type="PANTHER" id="PTHR32071:SF74">
    <property type="entry name" value="TRANSCRIPTIONAL ACTIVATOR ROCR"/>
    <property type="match status" value="1"/>
</dbReference>
<dbReference type="PROSITE" id="PS00676">
    <property type="entry name" value="SIGMA54_INTERACT_2"/>
    <property type="match status" value="1"/>
</dbReference>
<evidence type="ECO:0000256" key="3">
    <source>
        <dbReference type="ARBA" id="ARBA00023015"/>
    </source>
</evidence>
<dbReference type="PROSITE" id="PS50045">
    <property type="entry name" value="SIGMA54_INTERACT_4"/>
    <property type="match status" value="1"/>
</dbReference>
<dbReference type="InterPro" id="IPR025943">
    <property type="entry name" value="Sigma_54_int_dom_ATP-bd_2"/>
</dbReference>
<dbReference type="CDD" id="cd00130">
    <property type="entry name" value="PAS"/>
    <property type="match status" value="1"/>
</dbReference>
<dbReference type="InterPro" id="IPR027417">
    <property type="entry name" value="P-loop_NTPase"/>
</dbReference>
<dbReference type="Pfam" id="PF02954">
    <property type="entry name" value="HTH_8"/>
    <property type="match status" value="1"/>
</dbReference>
<dbReference type="InterPro" id="IPR002078">
    <property type="entry name" value="Sigma_54_int"/>
</dbReference>
<dbReference type="InterPro" id="IPR009057">
    <property type="entry name" value="Homeodomain-like_sf"/>
</dbReference>
<evidence type="ECO:0000256" key="1">
    <source>
        <dbReference type="ARBA" id="ARBA00022741"/>
    </source>
</evidence>
<dbReference type="Gene3D" id="3.30.450.20">
    <property type="entry name" value="PAS domain"/>
    <property type="match status" value="1"/>
</dbReference>
<dbReference type="FunFam" id="3.40.50.300:FF:000006">
    <property type="entry name" value="DNA-binding transcriptional regulator NtrC"/>
    <property type="match status" value="1"/>
</dbReference>
<keyword evidence="5" id="KW-0804">Transcription</keyword>
<name>A0A9D1I2M0_9FIRM</name>
<evidence type="ECO:0000256" key="4">
    <source>
        <dbReference type="ARBA" id="ARBA00023125"/>
    </source>
</evidence>
<dbReference type="InterPro" id="IPR025662">
    <property type="entry name" value="Sigma_54_int_dom_ATP-bd_1"/>
</dbReference>
<dbReference type="InterPro" id="IPR035965">
    <property type="entry name" value="PAS-like_dom_sf"/>
</dbReference>
<dbReference type="SUPFAM" id="SSF46689">
    <property type="entry name" value="Homeodomain-like"/>
    <property type="match status" value="1"/>
</dbReference>
<dbReference type="InterPro" id="IPR000014">
    <property type="entry name" value="PAS"/>
</dbReference>
<comment type="caution">
    <text evidence="8">The sequence shown here is derived from an EMBL/GenBank/DDBJ whole genome shotgun (WGS) entry which is preliminary data.</text>
</comment>
<evidence type="ECO:0000313" key="9">
    <source>
        <dbReference type="Proteomes" id="UP000824091"/>
    </source>
</evidence>
<sequence>MLENYLDIITNMENFVDGVLVTDHNADVVYVNEYSPNLTTLTEKDYIGKNLFEIYPDMDPSASTIIKALKTGETTLNYRNILTTVEGDSFEVIDDTFPIRENGKIIGAVCITFSPLRKQAMKALNISTAQAKTPRQLFTEADIIGRSESINTLRRQIRKVAQTASSLLIYGDTGTGKEMVAQSVHSGSNRKNRPFLTQNCAAIPSSLLESIFFGTVKGSYTGAENHAGLFETADGGTVFLDEINSMDIGLQAKLLRVLEEKKVTRIGSTDSMDVDVRIIAAVNKPPLDCIKNGTLRADLFYRLGSVTLNLPSLTERRDDIELLTKYFVDQYNASMNKNILGVSRDVMGVFHTYSWPGNVRELKNVIEGAFNLCDSTVIGLGDLPSYLLSDVEVDKIVAENQATIDDIQWLGSLKKNMEAYEKYMIIKAIKTHKNLVSAASYLGISRQSLNQKINKYKIPVVKNTLDLAEE</sequence>
<feature type="domain" description="Sigma-54 factor interaction" evidence="6">
    <location>
        <begin position="143"/>
        <end position="371"/>
    </location>
</feature>
<dbReference type="GO" id="GO:0043565">
    <property type="term" value="F:sequence-specific DNA binding"/>
    <property type="evidence" value="ECO:0007669"/>
    <property type="project" value="InterPro"/>
</dbReference>
<dbReference type="PROSITE" id="PS00688">
    <property type="entry name" value="SIGMA54_INTERACT_3"/>
    <property type="match status" value="1"/>
</dbReference>
<dbReference type="InterPro" id="IPR013767">
    <property type="entry name" value="PAS_fold"/>
</dbReference>
<evidence type="ECO:0000259" key="6">
    <source>
        <dbReference type="PROSITE" id="PS50045"/>
    </source>
</evidence>
<evidence type="ECO:0000256" key="2">
    <source>
        <dbReference type="ARBA" id="ARBA00022840"/>
    </source>
</evidence>
<dbReference type="Proteomes" id="UP000824091">
    <property type="component" value="Unassembled WGS sequence"/>
</dbReference>
<feature type="domain" description="PAS" evidence="7">
    <location>
        <begin position="4"/>
        <end position="61"/>
    </location>
</feature>
<dbReference type="Gene3D" id="3.40.50.300">
    <property type="entry name" value="P-loop containing nucleotide triphosphate hydrolases"/>
    <property type="match status" value="1"/>
</dbReference>
<keyword evidence="3" id="KW-0805">Transcription regulation</keyword>